<sequence>MICSSFFWVVLREQILSVYTKTVQNVDYRGMEQLVARRAHNPKAAGSSPAPATMIFNMPNEI</sequence>
<keyword evidence="2" id="KW-1185">Reference proteome</keyword>
<evidence type="ECO:0000313" key="2">
    <source>
        <dbReference type="Proteomes" id="UP000277811"/>
    </source>
</evidence>
<dbReference type="EMBL" id="UPPP01000112">
    <property type="protein sequence ID" value="VBB09217.1"/>
    <property type="molecule type" value="Genomic_DNA"/>
</dbReference>
<name>A0A498RE58_9FIRM</name>
<dbReference type="AlphaFoldDB" id="A0A498RE58"/>
<gene>
    <name evidence="1" type="ORF">LUCI_4504</name>
</gene>
<evidence type="ECO:0000313" key="1">
    <source>
        <dbReference type="EMBL" id="VBB09217.1"/>
    </source>
</evidence>
<proteinExistence type="predicted"/>
<protein>
    <submittedName>
        <fullName evidence="1">Uncharacterized protein</fullName>
    </submittedName>
</protein>
<dbReference type="AntiFam" id="ANF00010">
    <property type="entry name" value="tRNA translation"/>
</dbReference>
<dbReference type="Proteomes" id="UP000277811">
    <property type="component" value="Unassembled WGS sequence"/>
</dbReference>
<accession>A0A498RE58</accession>
<reference evidence="1 2" key="1">
    <citation type="submission" date="2018-06" db="EMBL/GenBank/DDBJ databases">
        <authorList>
            <person name="Strepis N."/>
        </authorList>
    </citation>
    <scope>NUCLEOTIDE SEQUENCE [LARGE SCALE GENOMIC DNA]</scope>
    <source>
        <strain evidence="1">LUCI</strain>
    </source>
</reference>
<organism evidence="1 2">
    <name type="scientific">Lucifera butyrica</name>
    <dbReference type="NCBI Taxonomy" id="1351585"/>
    <lineage>
        <taxon>Bacteria</taxon>
        <taxon>Bacillati</taxon>
        <taxon>Bacillota</taxon>
        <taxon>Negativicutes</taxon>
        <taxon>Veillonellales</taxon>
        <taxon>Veillonellaceae</taxon>
        <taxon>Lucifera</taxon>
    </lineage>
</organism>